<dbReference type="PANTHER" id="PTHR28633">
    <property type="entry name" value="HERMANSKY-PUDLAK SYNDROME 3 PROTEIN"/>
    <property type="match status" value="1"/>
</dbReference>
<feature type="domain" description="BLOC-2 complex member HPS3 N-terminal" evidence="2">
    <location>
        <begin position="419"/>
        <end position="530"/>
    </location>
</feature>
<keyword evidence="4" id="KW-1185">Reference proteome</keyword>
<gene>
    <name evidence="3" type="ORF">BaRGS_00017770</name>
</gene>
<dbReference type="InterPro" id="IPR029437">
    <property type="entry name" value="HPS3_N"/>
</dbReference>
<evidence type="ECO:0000259" key="2">
    <source>
        <dbReference type="Pfam" id="PF14761"/>
    </source>
</evidence>
<feature type="compositionally biased region" description="Polar residues" evidence="1">
    <location>
        <begin position="264"/>
        <end position="284"/>
    </location>
</feature>
<sequence length="557" mass="61632">MVRVFRCHNFKRSTVVPVTDEPLAVFSDGDLVFVATRQCSIRVYKPNEDGSGFSEWRCLSTICAVEKMAYNRHKDYIITLEQKRSWKSVSRYVRVYINWQVEVPKTAKQRTKVRIAGKAHSLHSSSSYVPQLEVVELPVDGTVTAIGVCKLTGNFAIAFGREVKLYHIVEKTVANSDRTYQDVEPFLELCWNFDVRSVSLSEEFLVCCSHNEVQAIAISYAEADDASPRNRRVSSPRPQSSQHLMFSLDDIPAESPSPDVGSHRSVSPASTGQSTGASSCTQLSFTPRVNTPRAIVDDEYYQEWSFDPDDDLLEAADDAVRNQSKSKVIFLHSLHRGSPHAQHQAAPPVLRDFRGGPVKSSSGVSARTVLYLSDLREQDDWLSVTLVPSHLPEPDSVQGSAVTWSGTNPVKSAFLPCRCSVCCFVSSRRGGYLYRLTPGSTLVSSYRYTDAAHKVVAGPHLLQVVTRTGIETYTGRWGAVALAVTEEGEEVRPASSLDICLCGIEPFIGAVDISHGTNIALLTKVEAQKGQDDLLWNLYVLENCSVADLYKDLVRGE</sequence>
<reference evidence="3 4" key="1">
    <citation type="journal article" date="2023" name="Sci. Data">
        <title>Genome assembly of the Korean intertidal mud-creeper Batillaria attramentaria.</title>
        <authorList>
            <person name="Patra A.K."/>
            <person name="Ho P.T."/>
            <person name="Jun S."/>
            <person name="Lee S.J."/>
            <person name="Kim Y."/>
            <person name="Won Y.J."/>
        </authorList>
    </citation>
    <scope>NUCLEOTIDE SEQUENCE [LARGE SCALE GENOMIC DNA]</scope>
    <source>
        <strain evidence="3">Wonlab-2016</strain>
    </source>
</reference>
<accession>A0ABD0KUD8</accession>
<evidence type="ECO:0000313" key="3">
    <source>
        <dbReference type="EMBL" id="KAK7490898.1"/>
    </source>
</evidence>
<dbReference type="EMBL" id="JACVVK020000121">
    <property type="protein sequence ID" value="KAK7490898.1"/>
    <property type="molecule type" value="Genomic_DNA"/>
</dbReference>
<feature type="domain" description="BLOC-2 complex member HPS3 N-terminal" evidence="2">
    <location>
        <begin position="3"/>
        <end position="237"/>
    </location>
</feature>
<dbReference type="AlphaFoldDB" id="A0ABD0KUD8"/>
<organism evidence="3 4">
    <name type="scientific">Batillaria attramentaria</name>
    <dbReference type="NCBI Taxonomy" id="370345"/>
    <lineage>
        <taxon>Eukaryota</taxon>
        <taxon>Metazoa</taxon>
        <taxon>Spiralia</taxon>
        <taxon>Lophotrochozoa</taxon>
        <taxon>Mollusca</taxon>
        <taxon>Gastropoda</taxon>
        <taxon>Caenogastropoda</taxon>
        <taxon>Sorbeoconcha</taxon>
        <taxon>Cerithioidea</taxon>
        <taxon>Batillariidae</taxon>
        <taxon>Batillaria</taxon>
    </lineage>
</organism>
<protein>
    <recommendedName>
        <fullName evidence="2">BLOC-2 complex member HPS3 N-terminal domain-containing protein</fullName>
    </recommendedName>
</protein>
<name>A0ABD0KUD8_9CAEN</name>
<feature type="region of interest" description="Disordered" evidence="1">
    <location>
        <begin position="249"/>
        <end position="284"/>
    </location>
</feature>
<dbReference type="InterPro" id="IPR017216">
    <property type="entry name" value="HPS3"/>
</dbReference>
<dbReference type="Proteomes" id="UP001519460">
    <property type="component" value="Unassembled WGS sequence"/>
</dbReference>
<proteinExistence type="predicted"/>
<dbReference type="PANTHER" id="PTHR28633:SF1">
    <property type="entry name" value="BLOC-2 COMPLEX MEMBER HPS3"/>
    <property type="match status" value="1"/>
</dbReference>
<dbReference type="Pfam" id="PF14761">
    <property type="entry name" value="HPS3_N"/>
    <property type="match status" value="2"/>
</dbReference>
<comment type="caution">
    <text evidence="3">The sequence shown here is derived from an EMBL/GenBank/DDBJ whole genome shotgun (WGS) entry which is preliminary data.</text>
</comment>
<evidence type="ECO:0000313" key="4">
    <source>
        <dbReference type="Proteomes" id="UP001519460"/>
    </source>
</evidence>
<evidence type="ECO:0000256" key="1">
    <source>
        <dbReference type="SAM" id="MobiDB-lite"/>
    </source>
</evidence>